<reference evidence="1 2" key="1">
    <citation type="submission" date="2020-07" db="EMBL/GenBank/DDBJ databases">
        <title>Sequencing the genomes of 1000 actinobacteria strains.</title>
        <authorList>
            <person name="Klenk H.-P."/>
        </authorList>
    </citation>
    <scope>NUCLEOTIDE SEQUENCE [LARGE SCALE GENOMIC DNA]</scope>
    <source>
        <strain evidence="1 2">CXB654</strain>
    </source>
</reference>
<dbReference type="Proteomes" id="UP000589036">
    <property type="component" value="Unassembled WGS sequence"/>
</dbReference>
<sequence>MLSSNSVLDALSGVHAAHEWGSAPDGVPPTLRGKPFWVDLEQVTTRCAFSYVDDGWHPHWAALAEYQRDNDIDHSGSTLARFFASFVPTTLHEALFSPASTPIAPFDRLPPLPLDFCKRIWELDKDRVDSLLATAPENLTPRGNPHYGPVSADWVRREFGRIVRIYESVRSTGYRPEHVEDGYVHGYFLVRGSRYRFVVLEGNHRLAALKVLGERRVAATLWPSLPLVRYEHLDEVVKQRGLVFSADAARSVFLQLFEETGRRKARDLGMEVLPGAESMVAER</sequence>
<dbReference type="SUPFAM" id="SSF110849">
    <property type="entry name" value="ParB/Sulfiredoxin"/>
    <property type="match status" value="1"/>
</dbReference>
<evidence type="ECO:0008006" key="3">
    <source>
        <dbReference type="Google" id="ProtNLM"/>
    </source>
</evidence>
<keyword evidence="2" id="KW-1185">Reference proteome</keyword>
<accession>A0A852U1E0</accession>
<dbReference type="InterPro" id="IPR036086">
    <property type="entry name" value="ParB/Sulfiredoxin_sf"/>
</dbReference>
<gene>
    <name evidence="1" type="ORF">HDA32_003104</name>
</gene>
<evidence type="ECO:0000313" key="2">
    <source>
        <dbReference type="Proteomes" id="UP000589036"/>
    </source>
</evidence>
<comment type="caution">
    <text evidence="1">The sequence shown here is derived from an EMBL/GenBank/DDBJ whole genome shotgun (WGS) entry which is preliminary data.</text>
</comment>
<dbReference type="AlphaFoldDB" id="A0A852U1E0"/>
<dbReference type="RefSeq" id="WP_179643848.1">
    <property type="nucleotide sequence ID" value="NZ_BAAAYY010000003.1"/>
</dbReference>
<evidence type="ECO:0000313" key="1">
    <source>
        <dbReference type="EMBL" id="NYE47984.1"/>
    </source>
</evidence>
<name>A0A852U1E0_9ACTN</name>
<proteinExistence type="predicted"/>
<dbReference type="EMBL" id="JACCCC010000001">
    <property type="protein sequence ID" value="NYE47984.1"/>
    <property type="molecule type" value="Genomic_DNA"/>
</dbReference>
<protein>
    <recommendedName>
        <fullName evidence="3">ParB/Sulfiredoxin domain-containing protein</fullName>
    </recommendedName>
</protein>
<organism evidence="1 2">
    <name type="scientific">Spinactinospora alkalitolerans</name>
    <dbReference type="NCBI Taxonomy" id="687207"/>
    <lineage>
        <taxon>Bacteria</taxon>
        <taxon>Bacillati</taxon>
        <taxon>Actinomycetota</taxon>
        <taxon>Actinomycetes</taxon>
        <taxon>Streptosporangiales</taxon>
        <taxon>Nocardiopsidaceae</taxon>
        <taxon>Spinactinospora</taxon>
    </lineage>
</organism>